<proteinExistence type="inferred from homology"/>
<evidence type="ECO:0000313" key="4">
    <source>
        <dbReference type="EMBL" id="CAN67274.1"/>
    </source>
</evidence>
<evidence type="ECO:0000256" key="1">
    <source>
        <dbReference type="ARBA" id="ARBA00007309"/>
    </source>
</evidence>
<organism evidence="4">
    <name type="scientific">Vitis vinifera</name>
    <name type="common">Grape</name>
    <dbReference type="NCBI Taxonomy" id="29760"/>
    <lineage>
        <taxon>Eukaryota</taxon>
        <taxon>Viridiplantae</taxon>
        <taxon>Streptophyta</taxon>
        <taxon>Embryophyta</taxon>
        <taxon>Tracheophyta</taxon>
        <taxon>Spermatophyta</taxon>
        <taxon>Magnoliopsida</taxon>
        <taxon>eudicotyledons</taxon>
        <taxon>Gunneridae</taxon>
        <taxon>Pentapetalae</taxon>
        <taxon>rosids</taxon>
        <taxon>Vitales</taxon>
        <taxon>Vitaceae</taxon>
        <taxon>Viteae</taxon>
        <taxon>Vitis</taxon>
    </lineage>
</organism>
<evidence type="ECO:0000256" key="2">
    <source>
        <dbReference type="SAM" id="MobiDB-lite"/>
    </source>
</evidence>
<dbReference type="PANTHER" id="PTHR13596">
    <property type="entry name" value="SMALL EDRK-RICH FACTOR 1"/>
    <property type="match status" value="1"/>
</dbReference>
<dbReference type="PANTHER" id="PTHR13596:SF0">
    <property type="entry name" value="SI:CH211-39K3.2-RELATED"/>
    <property type="match status" value="1"/>
</dbReference>
<feature type="compositionally biased region" description="Basic and acidic residues" evidence="2">
    <location>
        <begin position="268"/>
        <end position="277"/>
    </location>
</feature>
<comment type="similarity">
    <text evidence="1">Belongs to the SERF family.</text>
</comment>
<reference evidence="4" key="1">
    <citation type="journal article" date="2007" name="PLoS ONE">
        <title>The first genome sequence of an elite grapevine cultivar (Pinot noir Vitis vinifera L.): coping with a highly heterozygous genome.</title>
        <authorList>
            <person name="Velasco R."/>
            <person name="Zharkikh A."/>
            <person name="Troggio M."/>
            <person name="Cartwright D.A."/>
            <person name="Cestaro A."/>
            <person name="Pruss D."/>
            <person name="Pindo M."/>
            <person name="FitzGerald L.M."/>
            <person name="Vezzulli S."/>
            <person name="Reid J."/>
            <person name="Malacarne G."/>
            <person name="Iliev D."/>
            <person name="Coppola G."/>
            <person name="Wardell B."/>
            <person name="Micheletti D."/>
            <person name="Macalma T."/>
            <person name="Facci M."/>
            <person name="Mitchell J.T."/>
            <person name="Perazzolli M."/>
            <person name="Eldredge G."/>
            <person name="Gatto P."/>
            <person name="Oyzerski R."/>
            <person name="Moretto M."/>
            <person name="Gutin N."/>
            <person name="Stefanini M."/>
            <person name="Chen Y."/>
            <person name="Segala C."/>
            <person name="Davenport C."/>
            <person name="Dematte L."/>
            <person name="Mraz A."/>
            <person name="Battilana J."/>
            <person name="Stormo K."/>
            <person name="Costa F."/>
            <person name="Tao Q."/>
            <person name="Si-Ammour A."/>
            <person name="Harkins T."/>
            <person name="Lackey A."/>
            <person name="Perbost C."/>
            <person name="Taillon B."/>
            <person name="Stella A."/>
            <person name="Solovyev V."/>
            <person name="Fawcett J.A."/>
            <person name="Sterck L."/>
            <person name="Vandepoele K."/>
            <person name="Grando S.M."/>
            <person name="Toppo S."/>
            <person name="Moser C."/>
            <person name="Lanchbury J."/>
            <person name="Bogden R."/>
            <person name="Skolnick M."/>
            <person name="Sgaramella V."/>
            <person name="Bhatnagar S.K."/>
            <person name="Fontana P."/>
            <person name="Gutin A."/>
            <person name="Van de Peer Y."/>
            <person name="Salamini F."/>
            <person name="Viola R."/>
        </authorList>
    </citation>
    <scope>NUCLEOTIDE SEQUENCE</scope>
</reference>
<dbReference type="InterPro" id="IPR007513">
    <property type="entry name" value="SERF-like_N"/>
</dbReference>
<sequence length="339" mass="38160">MKPRQGRIVEVGRKDFAEQHIIPNVQCHQLAIVQQMIKRVTCTIVHSELGLQEPSRSFGCGGWKLGDATYFGWPNQAFKMTLNVVAQSKQTYSKARDAAQVYEVKVKTIAAKQGSKTVIEYANQLKALWQELDHYRVIKTKCPEDAAVLKDFIEQDRVYDFLVGLNPEFDQVRIQILGSEESQRSVTLEPQTLDGSTLVAKIEYSEQGKNDLPKHLGRDNQWKENKDNLWCTFYHSVCVLFPNWISRGNQRDRDRERAASRNPSKGSKGKDDGLTPEQRRESAFLCVELDCLDRDAKALQEKAAKKAGQAASGGSGDAGGLYDELGCAIHQCDPNLNRE</sequence>
<dbReference type="EMBL" id="AM439355">
    <property type="protein sequence ID" value="CAN67274.1"/>
    <property type="molecule type" value="Genomic_DNA"/>
</dbReference>
<evidence type="ECO:0000259" key="3">
    <source>
        <dbReference type="Pfam" id="PF04419"/>
    </source>
</evidence>
<dbReference type="Pfam" id="PF04419">
    <property type="entry name" value="SERF-like_N"/>
    <property type="match status" value="1"/>
</dbReference>
<accession>A5AXN0</accession>
<feature type="compositionally biased region" description="Basic and acidic residues" evidence="2">
    <location>
        <begin position="250"/>
        <end position="259"/>
    </location>
</feature>
<gene>
    <name evidence="4" type="ORF">VITISV_042513</name>
</gene>
<dbReference type="AlphaFoldDB" id="A5AXN0"/>
<feature type="domain" description="Small EDRK-rich factor-like N-terminal" evidence="3">
    <location>
        <begin position="246"/>
        <end position="280"/>
    </location>
</feature>
<name>A5AXN0_VITVI</name>
<dbReference type="InterPro" id="IPR040211">
    <property type="entry name" value="SERF1/2-like"/>
</dbReference>
<protein>
    <recommendedName>
        <fullName evidence="3">Small EDRK-rich factor-like N-terminal domain-containing protein</fullName>
    </recommendedName>
</protein>
<feature type="region of interest" description="Disordered" evidence="2">
    <location>
        <begin position="250"/>
        <end position="277"/>
    </location>
</feature>
<dbReference type="ExpressionAtlas" id="A5AXN0">
    <property type="expression patterns" value="baseline and differential"/>
</dbReference>